<dbReference type="EC" id="1.8.1.-" evidence="8"/>
<name>A0A6I5ZMV3_9FIRM</name>
<dbReference type="Pfam" id="PF01077">
    <property type="entry name" value="NIR_SIR"/>
    <property type="match status" value="1"/>
</dbReference>
<dbReference type="InterPro" id="IPR006067">
    <property type="entry name" value="NO2/SO3_Rdtase_4Fe4S_dom"/>
</dbReference>
<keyword evidence="5" id="KW-0408">Iron</keyword>
<dbReference type="InterPro" id="IPR005117">
    <property type="entry name" value="NiRdtase/SiRdtase_haem-b_fer"/>
</dbReference>
<reference evidence="8 9" key="1">
    <citation type="submission" date="2019-11" db="EMBL/GenBank/DDBJ databases">
        <title>Genome sequence of Moorella glycerini DSM11254.</title>
        <authorList>
            <person name="Poehlein A."/>
            <person name="Boeer T."/>
            <person name="Daniel R."/>
        </authorList>
    </citation>
    <scope>NUCLEOTIDE SEQUENCE [LARGE SCALE GENOMIC DNA]</scope>
    <source>
        <strain evidence="8 9">DSM 11254</strain>
    </source>
</reference>
<keyword evidence="3" id="KW-0479">Metal-binding</keyword>
<sequence>MTPDFHELKKGGFIKQQGPGLFLMRLRTIGGHLTARDLENLAKVATEYGRGEVHLTTRQGVEIPGVRLEDYQALIEEIKALNLLPGACGPRVRSIVACPGKEVCPNGVLDTREMTREIDRAFFGREVPVKFKIAVAACFNACTKPRENDVGLQGIVYPELVAERCRLCGLCQSICPGGAIKIIDEKVTINRQKCYGDGACIASCPTSAWVEAARGFVVFVGGKMGRNPRLGYKMFDFVPEDEVIPLIDSILTVFEQKRKGQERLADTVKRLGPELFRQLVSFPGPGEALRKANMAR</sequence>
<dbReference type="GO" id="GO:0016491">
    <property type="term" value="F:oxidoreductase activity"/>
    <property type="evidence" value="ECO:0007669"/>
    <property type="project" value="UniProtKB-KW"/>
</dbReference>
<evidence type="ECO:0000256" key="2">
    <source>
        <dbReference type="ARBA" id="ARBA00022617"/>
    </source>
</evidence>
<dbReference type="GO" id="GO:0020037">
    <property type="term" value="F:heme binding"/>
    <property type="evidence" value="ECO:0007669"/>
    <property type="project" value="InterPro"/>
</dbReference>
<evidence type="ECO:0000256" key="5">
    <source>
        <dbReference type="ARBA" id="ARBA00023004"/>
    </source>
</evidence>
<keyword evidence="6" id="KW-0411">Iron-sulfur</keyword>
<evidence type="ECO:0000256" key="4">
    <source>
        <dbReference type="ARBA" id="ARBA00023002"/>
    </source>
</evidence>
<evidence type="ECO:0000259" key="7">
    <source>
        <dbReference type="PROSITE" id="PS51379"/>
    </source>
</evidence>
<dbReference type="AlphaFoldDB" id="A0A6I5ZMV3"/>
<protein>
    <submittedName>
        <fullName evidence="8">Anaerobic sulfite reductase subunit C</fullName>
        <ecNumber evidence="8">1.8.1.-</ecNumber>
    </submittedName>
</protein>
<evidence type="ECO:0000256" key="6">
    <source>
        <dbReference type="ARBA" id="ARBA00023014"/>
    </source>
</evidence>
<dbReference type="PROSITE" id="PS00198">
    <property type="entry name" value="4FE4S_FER_1"/>
    <property type="match status" value="1"/>
</dbReference>
<gene>
    <name evidence="8" type="primary">asrC</name>
    <name evidence="8" type="ORF">MGLY_05270</name>
</gene>
<evidence type="ECO:0000256" key="3">
    <source>
        <dbReference type="ARBA" id="ARBA00022723"/>
    </source>
</evidence>
<accession>A0A6I5ZMV3</accession>
<dbReference type="SUPFAM" id="SSF55124">
    <property type="entry name" value="Nitrite/Sulfite reductase N-terminal domain-like"/>
    <property type="match status" value="1"/>
</dbReference>
<dbReference type="SUPFAM" id="SSF56014">
    <property type="entry name" value="Nitrite and sulphite reductase 4Fe-4S domain-like"/>
    <property type="match status" value="1"/>
</dbReference>
<organism evidence="8 9">
    <name type="scientific">Neomoorella glycerini</name>
    <dbReference type="NCBI Taxonomy" id="55779"/>
    <lineage>
        <taxon>Bacteria</taxon>
        <taxon>Bacillati</taxon>
        <taxon>Bacillota</taxon>
        <taxon>Clostridia</taxon>
        <taxon>Neomoorellales</taxon>
        <taxon>Neomoorellaceae</taxon>
        <taxon>Neomoorella</taxon>
    </lineage>
</organism>
<dbReference type="EMBL" id="CP046244">
    <property type="protein sequence ID" value="QGP91200.1"/>
    <property type="molecule type" value="Genomic_DNA"/>
</dbReference>
<dbReference type="PANTHER" id="PTHR32439">
    <property type="entry name" value="FERREDOXIN--NITRITE REDUCTASE, CHLOROPLASTIC"/>
    <property type="match status" value="1"/>
</dbReference>
<feature type="domain" description="4Fe-4S ferredoxin-type" evidence="7">
    <location>
        <begin position="186"/>
        <end position="214"/>
    </location>
</feature>
<dbReference type="Gene3D" id="3.30.413.10">
    <property type="entry name" value="Sulfite Reductase Hemoprotein, domain 1"/>
    <property type="match status" value="1"/>
</dbReference>
<dbReference type="OrthoDB" id="9800558at2"/>
<dbReference type="InterPro" id="IPR045854">
    <property type="entry name" value="NO2/SO3_Rdtase_4Fe4S_sf"/>
</dbReference>
<evidence type="ECO:0000313" key="8">
    <source>
        <dbReference type="EMBL" id="QGP91200.1"/>
    </source>
</evidence>
<dbReference type="GO" id="GO:0051539">
    <property type="term" value="F:4 iron, 4 sulfur cluster binding"/>
    <property type="evidence" value="ECO:0007669"/>
    <property type="project" value="UniProtKB-KW"/>
</dbReference>
<evidence type="ECO:0000256" key="1">
    <source>
        <dbReference type="ARBA" id="ARBA00022485"/>
    </source>
</evidence>
<dbReference type="PANTHER" id="PTHR32439:SF9">
    <property type="entry name" value="BLR3264 PROTEIN"/>
    <property type="match status" value="1"/>
</dbReference>
<dbReference type="PROSITE" id="PS51379">
    <property type="entry name" value="4FE4S_FER_2"/>
    <property type="match status" value="2"/>
</dbReference>
<dbReference type="Proteomes" id="UP000425916">
    <property type="component" value="Chromosome"/>
</dbReference>
<dbReference type="RefSeq" id="WP_156271612.1">
    <property type="nucleotide sequence ID" value="NZ_CP046244.1"/>
</dbReference>
<keyword evidence="1" id="KW-0004">4Fe-4S</keyword>
<dbReference type="SUPFAM" id="SSF54862">
    <property type="entry name" value="4Fe-4S ferredoxins"/>
    <property type="match status" value="1"/>
</dbReference>
<dbReference type="Pfam" id="PF03460">
    <property type="entry name" value="NIR_SIR_ferr"/>
    <property type="match status" value="1"/>
</dbReference>
<dbReference type="InterPro" id="IPR051329">
    <property type="entry name" value="NIR_SIR_4Fe-4S"/>
</dbReference>
<keyword evidence="9" id="KW-1185">Reference proteome</keyword>
<proteinExistence type="predicted"/>
<dbReference type="Pfam" id="PF00037">
    <property type="entry name" value="Fer4"/>
    <property type="match status" value="1"/>
</dbReference>
<dbReference type="InterPro" id="IPR017900">
    <property type="entry name" value="4Fe4S_Fe_S_CS"/>
</dbReference>
<dbReference type="Gene3D" id="3.30.70.20">
    <property type="match status" value="1"/>
</dbReference>
<dbReference type="GO" id="GO:0046872">
    <property type="term" value="F:metal ion binding"/>
    <property type="evidence" value="ECO:0007669"/>
    <property type="project" value="UniProtKB-KW"/>
</dbReference>
<dbReference type="InterPro" id="IPR017896">
    <property type="entry name" value="4Fe4S_Fe-S-bd"/>
</dbReference>
<keyword evidence="2" id="KW-0349">Heme</keyword>
<keyword evidence="4 8" id="KW-0560">Oxidoreductase</keyword>
<dbReference type="InterPro" id="IPR036136">
    <property type="entry name" value="Nit/Sulf_reduc_fer-like_dom_sf"/>
</dbReference>
<evidence type="ECO:0000313" key="9">
    <source>
        <dbReference type="Proteomes" id="UP000425916"/>
    </source>
</evidence>
<feature type="domain" description="4Fe-4S ferredoxin-type" evidence="7">
    <location>
        <begin position="156"/>
        <end position="185"/>
    </location>
</feature>